<dbReference type="Pfam" id="PF00069">
    <property type="entry name" value="Pkinase"/>
    <property type="match status" value="1"/>
</dbReference>
<dbReference type="EMBL" id="LSSM01002804">
    <property type="protein sequence ID" value="OMJ20267.1"/>
    <property type="molecule type" value="Genomic_DNA"/>
</dbReference>
<organism evidence="3 4">
    <name type="scientific">Smittium culicis</name>
    <dbReference type="NCBI Taxonomy" id="133412"/>
    <lineage>
        <taxon>Eukaryota</taxon>
        <taxon>Fungi</taxon>
        <taxon>Fungi incertae sedis</taxon>
        <taxon>Zoopagomycota</taxon>
        <taxon>Kickxellomycotina</taxon>
        <taxon>Harpellomycetes</taxon>
        <taxon>Harpellales</taxon>
        <taxon>Legeriomycetaceae</taxon>
        <taxon>Smittium</taxon>
    </lineage>
</organism>
<dbReference type="PANTHER" id="PTHR24345">
    <property type="entry name" value="SERINE/THREONINE-PROTEIN KINASE PLK"/>
    <property type="match status" value="1"/>
</dbReference>
<feature type="compositionally biased region" description="Low complexity" evidence="1">
    <location>
        <begin position="72"/>
        <end position="86"/>
    </location>
</feature>
<dbReference type="GO" id="GO:0004672">
    <property type="term" value="F:protein kinase activity"/>
    <property type="evidence" value="ECO:0007669"/>
    <property type="project" value="InterPro"/>
</dbReference>
<evidence type="ECO:0000256" key="1">
    <source>
        <dbReference type="SAM" id="MobiDB-lite"/>
    </source>
</evidence>
<protein>
    <submittedName>
        <fullName evidence="3">Serine/threonine-protein kinase HRK1</fullName>
    </submittedName>
</protein>
<dbReference type="Proteomes" id="UP000187429">
    <property type="component" value="Unassembled WGS sequence"/>
</dbReference>
<evidence type="ECO:0000259" key="2">
    <source>
        <dbReference type="PROSITE" id="PS50011"/>
    </source>
</evidence>
<feature type="domain" description="Protein kinase" evidence="2">
    <location>
        <begin position="163"/>
        <end position="454"/>
    </location>
</feature>
<dbReference type="OrthoDB" id="6513151at2759"/>
<proteinExistence type="predicted"/>
<comment type="caution">
    <text evidence="3">The sequence shown here is derived from an EMBL/GenBank/DDBJ whole genome shotgun (WGS) entry which is preliminary data.</text>
</comment>
<sequence>MKINRLFSYNNNPNYVSPTVTLYDDKRSHTDFYLQKALNSMRTIFKSDFLPKKCKKKCLQAEAKHSRKRTTAAIASALPLAPPTSSRRYPGSAAHSRKNSNATSSYKEPIFSSAATTKTVNSSISAVNDDSVIYNSTKPSTPIDLLYNIVQNTSSSHLLNRFGPPAKLLGSGADGSVNLHIDQNGLKYAIKTFKLPSPSKSSINGNIIDSRTANEILINSKIDHPNVVKALACYLESNPSDTKSNVHLVMEYCDRDLFSLVMELQDNIADPASGTALSSPLLFNRLFVQLINTVDFLHTSQKIAHRDIKLDNICLDANLNVKIADFGCAVDLTSNQLVSGLCGSDPYIGPEVFDPSPYDPTKVDVWSLAIVYLAMVSGRFPWEISKPSDKNFAYFLNMPEKFVDYWLNSSSVPASSDSDQNSHKALAKDMILSMLNIDPLKRPSLSQIKSHPFYLFLLNSSL</sequence>
<gene>
    <name evidence="3" type="ORF">AYI69_g6281</name>
</gene>
<dbReference type="PROSITE" id="PS00108">
    <property type="entry name" value="PROTEIN_KINASE_ST"/>
    <property type="match status" value="1"/>
</dbReference>
<evidence type="ECO:0000313" key="4">
    <source>
        <dbReference type="Proteomes" id="UP000187429"/>
    </source>
</evidence>
<dbReference type="InterPro" id="IPR000719">
    <property type="entry name" value="Prot_kinase_dom"/>
</dbReference>
<dbReference type="PROSITE" id="PS50011">
    <property type="entry name" value="PROTEIN_KINASE_DOM"/>
    <property type="match status" value="1"/>
</dbReference>
<dbReference type="InterPro" id="IPR008271">
    <property type="entry name" value="Ser/Thr_kinase_AS"/>
</dbReference>
<dbReference type="InterPro" id="IPR011009">
    <property type="entry name" value="Kinase-like_dom_sf"/>
</dbReference>
<feature type="region of interest" description="Disordered" evidence="1">
    <location>
        <begin position="72"/>
        <end position="105"/>
    </location>
</feature>
<keyword evidence="3" id="KW-0808">Transferase</keyword>
<reference evidence="4" key="1">
    <citation type="submission" date="2017-01" db="EMBL/GenBank/DDBJ databases">
        <authorList>
            <person name="Wang Y."/>
            <person name="White M."/>
            <person name="Kvist S."/>
            <person name="Moncalvo J.-M."/>
        </authorList>
    </citation>
    <scope>NUCLEOTIDE SEQUENCE [LARGE SCALE GENOMIC DNA]</scope>
    <source>
        <strain evidence="4">ID-206-W2</strain>
    </source>
</reference>
<dbReference type="Gene3D" id="1.10.510.10">
    <property type="entry name" value="Transferase(Phosphotransferase) domain 1"/>
    <property type="match status" value="1"/>
</dbReference>
<dbReference type="Gene3D" id="3.30.200.20">
    <property type="entry name" value="Phosphorylase Kinase, domain 1"/>
    <property type="match status" value="1"/>
</dbReference>
<dbReference type="AlphaFoldDB" id="A0A1R1XZZ5"/>
<keyword evidence="3" id="KW-0418">Kinase</keyword>
<name>A0A1R1XZZ5_9FUNG</name>
<accession>A0A1R1XZZ5</accession>
<evidence type="ECO:0000313" key="3">
    <source>
        <dbReference type="EMBL" id="OMJ20267.1"/>
    </source>
</evidence>
<dbReference type="SUPFAM" id="SSF56112">
    <property type="entry name" value="Protein kinase-like (PK-like)"/>
    <property type="match status" value="1"/>
</dbReference>
<keyword evidence="4" id="KW-1185">Reference proteome</keyword>
<dbReference type="SMART" id="SM00220">
    <property type="entry name" value="S_TKc"/>
    <property type="match status" value="1"/>
</dbReference>
<dbReference type="GO" id="GO:0005524">
    <property type="term" value="F:ATP binding"/>
    <property type="evidence" value="ECO:0007669"/>
    <property type="project" value="InterPro"/>
</dbReference>
<dbReference type="GO" id="GO:0005634">
    <property type="term" value="C:nucleus"/>
    <property type="evidence" value="ECO:0007669"/>
    <property type="project" value="TreeGrafter"/>
</dbReference>